<comment type="caution">
    <text evidence="1">The sequence shown here is derived from an EMBL/GenBank/DDBJ whole genome shotgun (WGS) entry which is preliminary data.</text>
</comment>
<dbReference type="PANTHER" id="PTHR46961">
    <property type="entry name" value="DYNEIN HEAVY CHAIN 1, AXONEMAL-LIKE PROTEIN"/>
    <property type="match status" value="1"/>
</dbReference>
<feature type="non-terminal residue" evidence="1">
    <location>
        <position position="1"/>
    </location>
</feature>
<gene>
    <name evidence="1" type="ORF">OXD698_LOCUS53787</name>
</gene>
<name>A0A820RMW1_9BILA</name>
<organism evidence="1 2">
    <name type="scientific">Adineta steineri</name>
    <dbReference type="NCBI Taxonomy" id="433720"/>
    <lineage>
        <taxon>Eukaryota</taxon>
        <taxon>Metazoa</taxon>
        <taxon>Spiralia</taxon>
        <taxon>Gnathifera</taxon>
        <taxon>Rotifera</taxon>
        <taxon>Eurotatoria</taxon>
        <taxon>Bdelloidea</taxon>
        <taxon>Adinetida</taxon>
        <taxon>Adinetidae</taxon>
        <taxon>Adineta</taxon>
    </lineage>
</organism>
<dbReference type="Gene3D" id="3.40.50.300">
    <property type="entry name" value="P-loop containing nucleotide triphosphate hydrolases"/>
    <property type="match status" value="1"/>
</dbReference>
<dbReference type="GO" id="GO:0045505">
    <property type="term" value="F:dynein intermediate chain binding"/>
    <property type="evidence" value="ECO:0007669"/>
    <property type="project" value="InterPro"/>
</dbReference>
<accession>A0A820RMW1</accession>
<dbReference type="GO" id="GO:0007018">
    <property type="term" value="P:microtubule-based movement"/>
    <property type="evidence" value="ECO:0007669"/>
    <property type="project" value="InterPro"/>
</dbReference>
<dbReference type="PANTHER" id="PTHR46961:SF20">
    <property type="entry name" value="LOW QUALITY PROTEIN: DYNEIN BETA CHAIN, CILIARY-LIKE"/>
    <property type="match status" value="1"/>
</dbReference>
<evidence type="ECO:0000313" key="2">
    <source>
        <dbReference type="Proteomes" id="UP000663844"/>
    </source>
</evidence>
<evidence type="ECO:0000313" key="1">
    <source>
        <dbReference type="EMBL" id="CAF4440487.1"/>
    </source>
</evidence>
<protein>
    <submittedName>
        <fullName evidence="1">Uncharacterized protein</fullName>
    </submittedName>
</protein>
<dbReference type="Proteomes" id="UP000663844">
    <property type="component" value="Unassembled WGS sequence"/>
</dbReference>
<dbReference type="AlphaFoldDB" id="A0A820RMW1"/>
<dbReference type="InterPro" id="IPR027417">
    <property type="entry name" value="P-loop_NTPase"/>
</dbReference>
<dbReference type="InterPro" id="IPR026983">
    <property type="entry name" value="DHC"/>
</dbReference>
<proteinExistence type="predicted"/>
<sequence length="86" mass="9922">SHFSGGIGYGQYTAVSSMDKLQKIIEEALVSYNETNPAMNLVLFQDALIHVARINRILESPRGIQLLENLPINRYYFYVTRKIFDR</sequence>
<dbReference type="EMBL" id="CAJOAZ010031499">
    <property type="protein sequence ID" value="CAF4440487.1"/>
    <property type="molecule type" value="Genomic_DNA"/>
</dbReference>
<reference evidence="1" key="1">
    <citation type="submission" date="2021-02" db="EMBL/GenBank/DDBJ databases">
        <authorList>
            <person name="Nowell W R."/>
        </authorList>
    </citation>
    <scope>NUCLEOTIDE SEQUENCE</scope>
</reference>
<dbReference type="GO" id="GO:0051959">
    <property type="term" value="F:dynein light intermediate chain binding"/>
    <property type="evidence" value="ECO:0007669"/>
    <property type="project" value="InterPro"/>
</dbReference>
<dbReference type="GO" id="GO:0030286">
    <property type="term" value="C:dynein complex"/>
    <property type="evidence" value="ECO:0007669"/>
    <property type="project" value="InterPro"/>
</dbReference>